<proteinExistence type="predicted"/>
<reference evidence="2 3" key="1">
    <citation type="submission" date="2016-10" db="EMBL/GenBank/DDBJ databases">
        <authorList>
            <person name="de Groot N.N."/>
        </authorList>
    </citation>
    <scope>NUCLEOTIDE SEQUENCE [LARGE SCALE GENOMIC DNA]</scope>
    <source>
        <strain evidence="2 3">CPCC 100156</strain>
    </source>
</reference>
<dbReference type="OrthoDB" id="9814966at2"/>
<dbReference type="InterPro" id="IPR000073">
    <property type="entry name" value="AB_hydrolase_1"/>
</dbReference>
<dbReference type="AlphaFoldDB" id="A0A1G6LYN0"/>
<name>A0A1G6LYN0_9PROT</name>
<dbReference type="InterPro" id="IPR029058">
    <property type="entry name" value="AB_hydrolase_fold"/>
</dbReference>
<dbReference type="Pfam" id="PF12697">
    <property type="entry name" value="Abhydrolase_6"/>
    <property type="match status" value="1"/>
</dbReference>
<dbReference type="GO" id="GO:0080030">
    <property type="term" value="F:methyl indole-3-acetate esterase activity"/>
    <property type="evidence" value="ECO:0007669"/>
    <property type="project" value="TreeGrafter"/>
</dbReference>
<dbReference type="Proteomes" id="UP000198925">
    <property type="component" value="Unassembled WGS sequence"/>
</dbReference>
<accession>A0A1G6LYN0</accession>
<dbReference type="STRING" id="938405.SAMN02927895_01654"/>
<protein>
    <submittedName>
        <fullName evidence="2">Pimeloyl-ACP methyl ester carboxylesterase</fullName>
    </submittedName>
</protein>
<feature type="domain" description="AB hydrolase-1" evidence="1">
    <location>
        <begin position="6"/>
        <end position="232"/>
    </location>
</feature>
<dbReference type="RefSeq" id="WP_090562176.1">
    <property type="nucleotide sequence ID" value="NZ_FMXZ01000003.1"/>
</dbReference>
<evidence type="ECO:0000313" key="3">
    <source>
        <dbReference type="Proteomes" id="UP000198925"/>
    </source>
</evidence>
<organism evidence="2 3">
    <name type="scientific">Belnapia rosea</name>
    <dbReference type="NCBI Taxonomy" id="938405"/>
    <lineage>
        <taxon>Bacteria</taxon>
        <taxon>Pseudomonadati</taxon>
        <taxon>Pseudomonadota</taxon>
        <taxon>Alphaproteobacteria</taxon>
        <taxon>Acetobacterales</taxon>
        <taxon>Roseomonadaceae</taxon>
        <taxon>Belnapia</taxon>
    </lineage>
</organism>
<dbReference type="EMBL" id="FMZX01000001">
    <property type="protein sequence ID" value="SDC48217.1"/>
    <property type="molecule type" value="Genomic_DNA"/>
</dbReference>
<dbReference type="InterPro" id="IPR045889">
    <property type="entry name" value="MES/HNL"/>
</dbReference>
<dbReference type="SUPFAM" id="SSF53474">
    <property type="entry name" value="alpha/beta-Hydrolases"/>
    <property type="match status" value="1"/>
</dbReference>
<evidence type="ECO:0000313" key="2">
    <source>
        <dbReference type="EMBL" id="SDC48217.1"/>
    </source>
</evidence>
<dbReference type="Gene3D" id="3.40.50.1820">
    <property type="entry name" value="alpha/beta hydrolase"/>
    <property type="match status" value="1"/>
</dbReference>
<dbReference type="PANTHER" id="PTHR10992">
    <property type="entry name" value="METHYLESTERASE FAMILY MEMBER"/>
    <property type="match status" value="1"/>
</dbReference>
<dbReference type="GO" id="GO:0080032">
    <property type="term" value="F:methyl jasmonate esterase activity"/>
    <property type="evidence" value="ECO:0007669"/>
    <property type="project" value="TreeGrafter"/>
</dbReference>
<dbReference type="GO" id="GO:0080031">
    <property type="term" value="F:methyl salicylate esterase activity"/>
    <property type="evidence" value="ECO:0007669"/>
    <property type="project" value="TreeGrafter"/>
</dbReference>
<dbReference type="GO" id="GO:0009696">
    <property type="term" value="P:salicylic acid metabolic process"/>
    <property type="evidence" value="ECO:0007669"/>
    <property type="project" value="TreeGrafter"/>
</dbReference>
<dbReference type="GO" id="GO:0009694">
    <property type="term" value="P:jasmonic acid metabolic process"/>
    <property type="evidence" value="ECO:0007669"/>
    <property type="project" value="TreeGrafter"/>
</dbReference>
<dbReference type="PANTHER" id="PTHR10992:SF1066">
    <property type="entry name" value="METHYL JASMONATE ESTERASE 1"/>
    <property type="match status" value="1"/>
</dbReference>
<sequence length="243" mass="26339">MAKTYVLLHGAFHGAWCWRAVADRLRAAGHRVTVPTQTGLGERRHLLSAQITLDTFVTDLVEHMEAEEVEAAVLVGHSFGGNAITGAADRIPGRISHLVYLDAMVLGDGDTPWGRMPPAQAAERRRGVMEQGGGVVAMPPPVSAFGVPESHPLADWVRRRLTPHPAATYATPLRLAHPPGNGLPRTYIACTDPWYAPLAWAREAVRAQPGWDWREIATGHDAMVTAPEELARMLLEIGPKAPA</sequence>
<evidence type="ECO:0000259" key="1">
    <source>
        <dbReference type="Pfam" id="PF12697"/>
    </source>
</evidence>
<keyword evidence="3" id="KW-1185">Reference proteome</keyword>
<gene>
    <name evidence="2" type="ORF">SAMN04487779_10011046</name>
</gene>